<dbReference type="AlphaFoldDB" id="A0ABD1XJ20"/>
<accession>A0ABD1XJ20</accession>
<dbReference type="CDD" id="cd09917">
    <property type="entry name" value="F-box_SF"/>
    <property type="match status" value="1"/>
</dbReference>
<gene>
    <name evidence="7" type="ORF">R1flu_027343</name>
</gene>
<feature type="compositionally biased region" description="Acidic residues" evidence="5">
    <location>
        <begin position="584"/>
        <end position="599"/>
    </location>
</feature>
<dbReference type="Pfam" id="PF01753">
    <property type="entry name" value="zf-MYND"/>
    <property type="match status" value="1"/>
</dbReference>
<proteinExistence type="predicted"/>
<dbReference type="SUPFAM" id="SSF144232">
    <property type="entry name" value="HIT/MYND zinc finger-like"/>
    <property type="match status" value="1"/>
</dbReference>
<dbReference type="Gene3D" id="1.25.40.10">
    <property type="entry name" value="Tetratricopeptide repeat domain"/>
    <property type="match status" value="1"/>
</dbReference>
<reference evidence="7 8" key="1">
    <citation type="submission" date="2024-09" db="EMBL/GenBank/DDBJ databases">
        <title>Chromosome-scale assembly of Riccia fluitans.</title>
        <authorList>
            <person name="Paukszto L."/>
            <person name="Sawicki J."/>
            <person name="Karawczyk K."/>
            <person name="Piernik-Szablinska J."/>
            <person name="Szczecinska M."/>
            <person name="Mazdziarz M."/>
        </authorList>
    </citation>
    <scope>NUCLEOTIDE SEQUENCE [LARGE SCALE GENOMIC DNA]</scope>
    <source>
        <strain evidence="7">Rf_01</strain>
        <tissue evidence="7">Aerial parts of the thallus</tissue>
    </source>
</reference>
<keyword evidence="1" id="KW-0479">Metal-binding</keyword>
<dbReference type="InterPro" id="IPR011990">
    <property type="entry name" value="TPR-like_helical_dom_sf"/>
</dbReference>
<feature type="region of interest" description="Disordered" evidence="5">
    <location>
        <begin position="148"/>
        <end position="203"/>
    </location>
</feature>
<dbReference type="GO" id="GO:0008270">
    <property type="term" value="F:zinc ion binding"/>
    <property type="evidence" value="ECO:0007669"/>
    <property type="project" value="UniProtKB-KW"/>
</dbReference>
<dbReference type="PANTHER" id="PTHR46758">
    <property type="entry name" value="MYND DOMAIN-CONTAINING"/>
    <property type="match status" value="1"/>
</dbReference>
<dbReference type="InterPro" id="IPR002893">
    <property type="entry name" value="Znf_MYND"/>
</dbReference>
<feature type="compositionally biased region" description="Polar residues" evidence="5">
    <location>
        <begin position="154"/>
        <end position="177"/>
    </location>
</feature>
<evidence type="ECO:0000256" key="3">
    <source>
        <dbReference type="ARBA" id="ARBA00022833"/>
    </source>
</evidence>
<sequence length="599" mass="65678">MNQRLEREREIIEFSVSDDLRFLFLLQLEPPLVMISGTEESSSTMPPSQSSIRPTSVVHISTIKPEKCPAVELSNLRELENQLQMSTTLTPSHGASYKLLCLNKGGGPIKCQGRSRSKSRCWCQENSPEILKKKLFRMYSTSRSVMRNVKETRPSQQQLISSRESNKSLISSKQPLQLLQRKRPPTEADEPYEEPRKLARSPSLTHKCQGNAFDSLPDDLLVCILGALISTASSPADYASALLTCRRFWAAASHPQVVANASPGALAVKASSWSDGAHRFLKLCADAGNVEACYTLGTIRFYCLFNRGGGASLMAKAAMQSHASALHSLAVIQFNGSGGTRKDKDLKAGVALCVRAATLGHVDAMRELGHCLQDGYGVSRNLYEGRRLLLEANAREAAAAVVASPGSFMETAFQLSAAAAGSTTALVCPEGRHHQSAAATTANMNVVVSDNHHPGEQVGILDQTRAQLQREGLDRQHMYKLLQGGGSCSLLSDFGCTVPPPKLHISNRFLVDWFEINPPVAGLRLCSHGNCGRPETRRHEFRRCSACGCVNYCSRACQAMDWKIRHKYDCQPVADWGERHGDNEGEEDEQLAYEDMDDS</sequence>
<dbReference type="Gene3D" id="6.10.140.2220">
    <property type="match status" value="1"/>
</dbReference>
<feature type="domain" description="MYND-type" evidence="6">
    <location>
        <begin position="528"/>
        <end position="570"/>
    </location>
</feature>
<dbReference type="InterPro" id="IPR036047">
    <property type="entry name" value="F-box-like_dom_sf"/>
</dbReference>
<evidence type="ECO:0000313" key="8">
    <source>
        <dbReference type="Proteomes" id="UP001605036"/>
    </source>
</evidence>
<keyword evidence="3" id="KW-0862">Zinc</keyword>
<dbReference type="FunFam" id="6.10.140.2220:FF:000033">
    <property type="entry name" value="Predicted protein"/>
    <property type="match status" value="1"/>
</dbReference>
<dbReference type="EMBL" id="JBHFFA010000008">
    <property type="protein sequence ID" value="KAL2608770.1"/>
    <property type="molecule type" value="Genomic_DNA"/>
</dbReference>
<keyword evidence="8" id="KW-1185">Reference proteome</keyword>
<comment type="caution">
    <text evidence="7">The sequence shown here is derived from an EMBL/GenBank/DDBJ whole genome shotgun (WGS) entry which is preliminary data.</text>
</comment>
<protein>
    <recommendedName>
        <fullName evidence="6">MYND-type domain-containing protein</fullName>
    </recommendedName>
</protein>
<evidence type="ECO:0000256" key="5">
    <source>
        <dbReference type="SAM" id="MobiDB-lite"/>
    </source>
</evidence>
<feature type="region of interest" description="Disordered" evidence="5">
    <location>
        <begin position="579"/>
        <end position="599"/>
    </location>
</feature>
<dbReference type="InterPro" id="IPR057136">
    <property type="entry name" value="At2g35280_TPR_dom"/>
</dbReference>
<dbReference type="PROSITE" id="PS50865">
    <property type="entry name" value="ZF_MYND_2"/>
    <property type="match status" value="1"/>
</dbReference>
<evidence type="ECO:0000313" key="7">
    <source>
        <dbReference type="EMBL" id="KAL2608770.1"/>
    </source>
</evidence>
<dbReference type="SUPFAM" id="SSF81383">
    <property type="entry name" value="F-box domain"/>
    <property type="match status" value="1"/>
</dbReference>
<keyword evidence="2 4" id="KW-0863">Zinc-finger</keyword>
<evidence type="ECO:0000259" key="6">
    <source>
        <dbReference type="PROSITE" id="PS50865"/>
    </source>
</evidence>
<dbReference type="Proteomes" id="UP001605036">
    <property type="component" value="Unassembled WGS sequence"/>
</dbReference>
<organism evidence="7 8">
    <name type="scientific">Riccia fluitans</name>
    <dbReference type="NCBI Taxonomy" id="41844"/>
    <lineage>
        <taxon>Eukaryota</taxon>
        <taxon>Viridiplantae</taxon>
        <taxon>Streptophyta</taxon>
        <taxon>Embryophyta</taxon>
        <taxon>Marchantiophyta</taxon>
        <taxon>Marchantiopsida</taxon>
        <taxon>Marchantiidae</taxon>
        <taxon>Marchantiales</taxon>
        <taxon>Ricciaceae</taxon>
        <taxon>Riccia</taxon>
    </lineage>
</organism>
<evidence type="ECO:0000256" key="4">
    <source>
        <dbReference type="PROSITE-ProRule" id="PRU00134"/>
    </source>
</evidence>
<name>A0ABD1XJ20_9MARC</name>
<dbReference type="SUPFAM" id="SSF81901">
    <property type="entry name" value="HCP-like"/>
    <property type="match status" value="1"/>
</dbReference>
<dbReference type="InterPro" id="IPR044508">
    <property type="entry name" value="At5g50450/At1g67340-like"/>
</dbReference>
<dbReference type="Pfam" id="PF23310">
    <property type="entry name" value="TPR_27"/>
    <property type="match status" value="1"/>
</dbReference>
<evidence type="ECO:0000256" key="1">
    <source>
        <dbReference type="ARBA" id="ARBA00022723"/>
    </source>
</evidence>
<evidence type="ECO:0000256" key="2">
    <source>
        <dbReference type="ARBA" id="ARBA00022771"/>
    </source>
</evidence>
<dbReference type="PANTHER" id="PTHR46758:SF2">
    <property type="entry name" value="OJ1485_B09.11 PROTEIN"/>
    <property type="match status" value="1"/>
</dbReference>